<name>A0ABP9RS78_9ACTN</name>
<dbReference type="SUPFAM" id="SSF55347">
    <property type="entry name" value="Glyceraldehyde-3-phosphate dehydrogenase-like, C-terminal domain"/>
    <property type="match status" value="1"/>
</dbReference>
<dbReference type="SMART" id="SM00846">
    <property type="entry name" value="Gp_dh_N"/>
    <property type="match status" value="1"/>
</dbReference>
<feature type="domain" description="Glyceraldehyde 3-phosphate dehydrogenase NAD(P) binding" evidence="3">
    <location>
        <begin position="1"/>
        <end position="124"/>
    </location>
</feature>
<comment type="similarity">
    <text evidence="2">Belongs to the glyceraldehyde-3-phosphate dehydrogenase family.</text>
</comment>
<evidence type="ECO:0000256" key="2">
    <source>
        <dbReference type="RuleBase" id="RU000397"/>
    </source>
</evidence>
<protein>
    <submittedName>
        <fullName evidence="4">Type I glyceraldehyde-3-phosphate dehydrogenase</fullName>
    </submittedName>
</protein>
<organism evidence="4 5">
    <name type="scientific">Rugosimonospora acidiphila</name>
    <dbReference type="NCBI Taxonomy" id="556531"/>
    <lineage>
        <taxon>Bacteria</taxon>
        <taxon>Bacillati</taxon>
        <taxon>Actinomycetota</taxon>
        <taxon>Actinomycetes</taxon>
        <taxon>Micromonosporales</taxon>
        <taxon>Micromonosporaceae</taxon>
        <taxon>Rugosimonospora</taxon>
    </lineage>
</organism>
<dbReference type="InterPro" id="IPR020831">
    <property type="entry name" value="GlycerAld/Erythrose_P_DH"/>
</dbReference>
<evidence type="ECO:0000313" key="5">
    <source>
        <dbReference type="Proteomes" id="UP001501570"/>
    </source>
</evidence>
<dbReference type="InterPro" id="IPR020828">
    <property type="entry name" value="GlycerAld_3-P_DH_NAD(P)-bd"/>
</dbReference>
<accession>A0ABP9RS78</accession>
<dbReference type="Pfam" id="PF00044">
    <property type="entry name" value="Gp_dh_N"/>
    <property type="match status" value="1"/>
</dbReference>
<dbReference type="PANTHER" id="PTHR43148">
    <property type="entry name" value="GLYCERALDEHYDE-3-PHOSPHATE DEHYDROGENASE 2"/>
    <property type="match status" value="1"/>
</dbReference>
<keyword evidence="5" id="KW-1185">Reference proteome</keyword>
<proteinExistence type="inferred from homology"/>
<dbReference type="EMBL" id="BAABJQ010000006">
    <property type="protein sequence ID" value="GAA5184414.1"/>
    <property type="molecule type" value="Genomic_DNA"/>
</dbReference>
<dbReference type="Pfam" id="PF02800">
    <property type="entry name" value="Gp_dh_C"/>
    <property type="match status" value="1"/>
</dbReference>
<evidence type="ECO:0000259" key="3">
    <source>
        <dbReference type="SMART" id="SM00846"/>
    </source>
</evidence>
<comment type="caution">
    <text evidence="4">The sequence shown here is derived from an EMBL/GenBank/DDBJ whole genome shotgun (WGS) entry which is preliminary data.</text>
</comment>
<dbReference type="InterPro" id="IPR020829">
    <property type="entry name" value="GlycerAld_3-P_DH_cat"/>
</dbReference>
<dbReference type="Proteomes" id="UP001501570">
    <property type="component" value="Unassembled WGS sequence"/>
</dbReference>
<keyword evidence="1" id="KW-0560">Oxidoreductase</keyword>
<reference evidence="5" key="1">
    <citation type="journal article" date="2019" name="Int. J. Syst. Evol. Microbiol.">
        <title>The Global Catalogue of Microorganisms (GCM) 10K type strain sequencing project: providing services to taxonomists for standard genome sequencing and annotation.</title>
        <authorList>
            <consortium name="The Broad Institute Genomics Platform"/>
            <consortium name="The Broad Institute Genome Sequencing Center for Infectious Disease"/>
            <person name="Wu L."/>
            <person name="Ma J."/>
        </authorList>
    </citation>
    <scope>NUCLEOTIDE SEQUENCE [LARGE SCALE GENOMIC DNA]</scope>
    <source>
        <strain evidence="5">JCM 18304</strain>
    </source>
</reference>
<evidence type="ECO:0000256" key="1">
    <source>
        <dbReference type="ARBA" id="ARBA00023002"/>
    </source>
</evidence>
<dbReference type="PIRSF" id="PIRSF000149">
    <property type="entry name" value="GAP_DH"/>
    <property type="match status" value="1"/>
</dbReference>
<evidence type="ECO:0000313" key="4">
    <source>
        <dbReference type="EMBL" id="GAA5184414.1"/>
    </source>
</evidence>
<dbReference type="InterPro" id="IPR036291">
    <property type="entry name" value="NAD(P)-bd_dom_sf"/>
</dbReference>
<dbReference type="PRINTS" id="PR00078">
    <property type="entry name" value="G3PDHDRGNASE"/>
</dbReference>
<dbReference type="SUPFAM" id="SSF51735">
    <property type="entry name" value="NAD(P)-binding Rossmann-fold domains"/>
    <property type="match status" value="1"/>
</dbReference>
<dbReference type="Gene3D" id="3.40.50.720">
    <property type="entry name" value="NAD(P)-binding Rossmann-like Domain"/>
    <property type="match status" value="1"/>
</dbReference>
<sequence>MVAINDLAETRSQAHLLRYDSVRGRLDTEVTVDGDTILVDGRPIRSFHRPQVGAVPWGDLGVDVVLEATGQFFAAEQARRHLDAGARRVVVSTATVDPDLTVLMGINEADFDSRRHRLVSPACCTSSAAAPIIATLRQNLSLLGGMLTTVHAFDPTKSSLHDAPHWDPRMGRAASVNLIPARLKPGSLHALGSVFPELAGRIDGLHVRVPAIIGCVLDLDLRVDRPTTVDEVNATLAAAAEGSLKGYLGYTEEPIVSSDIIGTTESCIVDGGFTTVVGDTVKVVGWYDNEWGFANRLADVVALAGREVRGATLEGP</sequence>
<gene>
    <name evidence="4" type="primary">gap_2</name>
    <name evidence="4" type="ORF">GCM10023322_25830</name>
</gene>
<dbReference type="Gene3D" id="3.30.360.10">
    <property type="entry name" value="Dihydrodipicolinate Reductase, domain 2"/>
    <property type="match status" value="1"/>
</dbReference>